<sequence>MGQLWNSRQLSVPFALLFPLCFWDLLPETSVVTVCGVTARAPQGPGPFDLTLINNAHYLFFHPVRVSSYIYTSPDTTSHRNLYGEKFCTAPFTHPILRYDFMYSQQTELGANIEVSFVDGGCGQSCAVAHRDFFTSRRPLMAGLVIITDCSFVEARNCDKKPISLAVLPPQTREFANKECTNALFILASNLGPDIESKNWVDCHIASEMFNLYLRWIGIFLSAYWRQFVNYVQFFSQSHGPISHCGGWKTAKRPHWGSSMVYGTACYGVGASTAVMSVGVNLTAKKEWQLAFFYRYLKLAPL</sequence>
<protein>
    <submittedName>
        <fullName evidence="4">ZP domain-containing protein</fullName>
    </submittedName>
</protein>
<name>A0A0N5CJZ3_THECL</name>
<keyword evidence="1" id="KW-0732">Signal</keyword>
<proteinExistence type="predicted"/>
<reference evidence="2 3" key="2">
    <citation type="submission" date="2018-11" db="EMBL/GenBank/DDBJ databases">
        <authorList>
            <consortium name="Pathogen Informatics"/>
        </authorList>
    </citation>
    <scope>NUCLEOTIDE SEQUENCE [LARGE SCALE GENOMIC DNA]</scope>
</reference>
<gene>
    <name evidence="2" type="ORF">TCLT_LOCUS368</name>
</gene>
<evidence type="ECO:0000313" key="3">
    <source>
        <dbReference type="Proteomes" id="UP000276776"/>
    </source>
</evidence>
<evidence type="ECO:0000313" key="2">
    <source>
        <dbReference type="EMBL" id="VDM95309.1"/>
    </source>
</evidence>
<feature type="signal peptide" evidence="1">
    <location>
        <begin position="1"/>
        <end position="23"/>
    </location>
</feature>
<feature type="chain" id="PRO_5043126166" evidence="1">
    <location>
        <begin position="24"/>
        <end position="302"/>
    </location>
</feature>
<organism evidence="4">
    <name type="scientific">Thelazia callipaeda</name>
    <name type="common">Oriental eyeworm</name>
    <name type="synonym">Parasitic nematode</name>
    <dbReference type="NCBI Taxonomy" id="103827"/>
    <lineage>
        <taxon>Eukaryota</taxon>
        <taxon>Metazoa</taxon>
        <taxon>Ecdysozoa</taxon>
        <taxon>Nematoda</taxon>
        <taxon>Chromadorea</taxon>
        <taxon>Rhabditida</taxon>
        <taxon>Spirurina</taxon>
        <taxon>Spiruromorpha</taxon>
        <taxon>Thelazioidea</taxon>
        <taxon>Thelaziidae</taxon>
        <taxon>Thelazia</taxon>
    </lineage>
</organism>
<evidence type="ECO:0000256" key="1">
    <source>
        <dbReference type="SAM" id="SignalP"/>
    </source>
</evidence>
<reference evidence="4" key="1">
    <citation type="submission" date="2017-02" db="UniProtKB">
        <authorList>
            <consortium name="WormBaseParasite"/>
        </authorList>
    </citation>
    <scope>IDENTIFICATION</scope>
</reference>
<dbReference type="AlphaFoldDB" id="A0A0N5CJZ3"/>
<accession>A0A0N5CJZ3</accession>
<dbReference type="WBParaSite" id="TCLT_0000036701-mRNA-1">
    <property type="protein sequence ID" value="TCLT_0000036701-mRNA-1"/>
    <property type="gene ID" value="TCLT_0000036701"/>
</dbReference>
<evidence type="ECO:0000313" key="4">
    <source>
        <dbReference type="WBParaSite" id="TCLT_0000036701-mRNA-1"/>
    </source>
</evidence>
<keyword evidence="3" id="KW-1185">Reference proteome</keyword>
<dbReference type="EMBL" id="UYYF01000024">
    <property type="protein sequence ID" value="VDM95309.1"/>
    <property type="molecule type" value="Genomic_DNA"/>
</dbReference>
<dbReference type="Proteomes" id="UP000276776">
    <property type="component" value="Unassembled WGS sequence"/>
</dbReference>